<evidence type="ECO:0000313" key="10">
    <source>
        <dbReference type="EMBL" id="EFR31913.1"/>
    </source>
</evidence>
<feature type="transmembrane region" description="Helical" evidence="9">
    <location>
        <begin position="43"/>
        <end position="65"/>
    </location>
</feature>
<keyword evidence="3 9" id="KW-0813">Transport</keyword>
<feature type="transmembrane region" description="Helical" evidence="9">
    <location>
        <begin position="146"/>
        <end position="166"/>
    </location>
</feature>
<evidence type="ECO:0000256" key="4">
    <source>
        <dbReference type="ARBA" id="ARBA00022475"/>
    </source>
</evidence>
<evidence type="ECO:0000256" key="3">
    <source>
        <dbReference type="ARBA" id="ARBA00022448"/>
    </source>
</evidence>
<reference evidence="10 11" key="1">
    <citation type="submission" date="2010-10" db="EMBL/GenBank/DDBJ databases">
        <authorList>
            <person name="Durkin A.S."/>
            <person name="Madupu R."/>
            <person name="Torralba M."/>
            <person name="Gillis M."/>
            <person name="Methe B."/>
            <person name="Sutton G."/>
            <person name="Nelson K.E."/>
        </authorList>
    </citation>
    <scope>NUCLEOTIDE SEQUENCE [LARGE SCALE GENOMIC DNA]</scope>
    <source>
        <strain evidence="10 11">ACS-139-V-Col8</strain>
    </source>
</reference>
<evidence type="ECO:0000256" key="8">
    <source>
        <dbReference type="ARBA" id="ARBA00023136"/>
    </source>
</evidence>
<dbReference type="EMBL" id="AENN01000002">
    <property type="protein sequence ID" value="EFR31913.1"/>
    <property type="molecule type" value="Genomic_DNA"/>
</dbReference>
<feature type="transmembrane region" description="Helical" evidence="9">
    <location>
        <begin position="332"/>
        <end position="352"/>
    </location>
</feature>
<feature type="transmembrane region" description="Helical" evidence="9">
    <location>
        <begin position="186"/>
        <end position="208"/>
    </location>
</feature>
<feature type="transmembrane region" description="Helical" evidence="9">
    <location>
        <begin position="307"/>
        <end position="326"/>
    </location>
</feature>
<evidence type="ECO:0000256" key="1">
    <source>
        <dbReference type="ARBA" id="ARBA00004651"/>
    </source>
</evidence>
<keyword evidence="4" id="KW-1003">Cell membrane</keyword>
<dbReference type="AlphaFoldDB" id="E4KMA5"/>
<comment type="caution">
    <text evidence="10">The sequence shown here is derived from an EMBL/GenBank/DDBJ whole genome shotgun (WGS) entry which is preliminary data.</text>
</comment>
<accession>E4KMA5</accession>
<dbReference type="NCBIfam" id="TIGR00796">
    <property type="entry name" value="livcs"/>
    <property type="match status" value="1"/>
</dbReference>
<feature type="transmembrane region" description="Helical" evidence="9">
    <location>
        <begin position="274"/>
        <end position="295"/>
    </location>
</feature>
<keyword evidence="5 9" id="KW-0812">Transmembrane</keyword>
<dbReference type="RefSeq" id="WP_006417620.1">
    <property type="nucleotide sequence ID" value="NZ_AENN01000002.1"/>
</dbReference>
<dbReference type="GO" id="GO:0005304">
    <property type="term" value="F:L-valine transmembrane transporter activity"/>
    <property type="evidence" value="ECO:0007669"/>
    <property type="project" value="TreeGrafter"/>
</dbReference>
<gene>
    <name evidence="10" type="primary">brnQ</name>
    <name evidence="10" type="ORF">HMPREF9257_1791</name>
</gene>
<dbReference type="eggNOG" id="COG1114">
    <property type="taxonomic scope" value="Bacteria"/>
</dbReference>
<proteinExistence type="inferred from homology"/>
<evidence type="ECO:0000256" key="7">
    <source>
        <dbReference type="ARBA" id="ARBA00022989"/>
    </source>
</evidence>
<feature type="transmembrane region" description="Helical" evidence="9">
    <location>
        <begin position="364"/>
        <end position="384"/>
    </location>
</feature>
<comment type="function">
    <text evidence="9">Component of the transport system for branched-chain amino acids.</text>
</comment>
<dbReference type="GO" id="GO:0015818">
    <property type="term" value="P:isoleucine transport"/>
    <property type="evidence" value="ECO:0007669"/>
    <property type="project" value="TreeGrafter"/>
</dbReference>
<feature type="transmembrane region" description="Helical" evidence="9">
    <location>
        <begin position="220"/>
        <end position="241"/>
    </location>
</feature>
<evidence type="ECO:0000256" key="9">
    <source>
        <dbReference type="RuleBase" id="RU362122"/>
    </source>
</evidence>
<comment type="subcellular location">
    <subcellularLocation>
        <location evidence="1 9">Cell membrane</location>
        <topology evidence="1 9">Multi-pass membrane protein</topology>
    </subcellularLocation>
</comment>
<evidence type="ECO:0000313" key="11">
    <source>
        <dbReference type="Proteomes" id="UP000005990"/>
    </source>
</evidence>
<dbReference type="GO" id="GO:0005886">
    <property type="term" value="C:plasma membrane"/>
    <property type="evidence" value="ECO:0007669"/>
    <property type="project" value="UniProtKB-SubCell"/>
</dbReference>
<dbReference type="PANTHER" id="PTHR30588">
    <property type="entry name" value="BRANCHED-CHAIN AMINO ACID TRANSPORT SYSTEM 2 CARRIER PROTEIN"/>
    <property type="match status" value="1"/>
</dbReference>
<evidence type="ECO:0000256" key="5">
    <source>
        <dbReference type="ARBA" id="ARBA00022692"/>
    </source>
</evidence>
<dbReference type="STRING" id="908337.HMPREF9257_1791"/>
<evidence type="ECO:0000256" key="6">
    <source>
        <dbReference type="ARBA" id="ARBA00022970"/>
    </source>
</evidence>
<protein>
    <recommendedName>
        <fullName evidence="9">Branched-chain amino acid transport system carrier protein</fullName>
    </recommendedName>
</protein>
<feature type="transmembrane region" description="Helical" evidence="9">
    <location>
        <begin position="12"/>
        <end position="31"/>
    </location>
</feature>
<feature type="transmembrane region" description="Helical" evidence="9">
    <location>
        <begin position="77"/>
        <end position="96"/>
    </location>
</feature>
<evidence type="ECO:0000256" key="2">
    <source>
        <dbReference type="ARBA" id="ARBA00008540"/>
    </source>
</evidence>
<dbReference type="GO" id="GO:0015820">
    <property type="term" value="P:L-leucine transport"/>
    <property type="evidence" value="ECO:0007669"/>
    <property type="project" value="TreeGrafter"/>
</dbReference>
<feature type="transmembrane region" description="Helical" evidence="9">
    <location>
        <begin position="412"/>
        <end position="429"/>
    </location>
</feature>
<comment type="similarity">
    <text evidence="2 9">Belongs to the branched chain amino acid transporter family.</text>
</comment>
<dbReference type="OrthoDB" id="9783920at2"/>
<dbReference type="GO" id="GO:0015188">
    <property type="term" value="F:L-isoleucine transmembrane transporter activity"/>
    <property type="evidence" value="ECO:0007669"/>
    <property type="project" value="TreeGrafter"/>
</dbReference>
<keyword evidence="8 9" id="KW-0472">Membrane</keyword>
<dbReference type="PANTHER" id="PTHR30588:SF0">
    <property type="entry name" value="BRANCHED-CHAIN AMINO ACID PERMEASE BRNQ"/>
    <property type="match status" value="1"/>
</dbReference>
<dbReference type="Pfam" id="PF05525">
    <property type="entry name" value="Branch_AA_trans"/>
    <property type="match status" value="1"/>
</dbReference>
<dbReference type="Proteomes" id="UP000005990">
    <property type="component" value="Unassembled WGS sequence"/>
</dbReference>
<sequence>MSKKHRDIIIGGFALFAIFFGAGNLIFPPYLGLISGQNWPQAALGFLLSDPIIPILGVVVTASLGGRATDLGKRLSLNFSKILGAISILLIGPFFSVPRTGATVHEILVQGLNPAIPNWLTALVFFGITYLLCLNPSQVIDKIGKYLTPGLLLLTFIIVVKALLVPSPDLLTDLPSDLFVRSFKEGYQTMDGIGSPLMAGIVLTSLIQSGYHKQKDQHRMILAISFVAFVLLATVYGGLIYTGAKFSGQINLDQDRIPILTSLIAQLFGRSGQIIMALMVSLACLTTAVGLTSTCGQYFAELSQNKLSYRTVVSLAILVELFLSLLGVDALISIAVPILTGIYPIVISLILWSIFDKQIKYKSTYLGAVVGAGLISISQAFVLVNQMNGNHALDTLGDALGQLPLSQFGFEWLLPSLIFSIICTLFSQVKKNKNL</sequence>
<keyword evidence="11" id="KW-1185">Reference proteome</keyword>
<dbReference type="GO" id="GO:0015190">
    <property type="term" value="F:L-leucine transmembrane transporter activity"/>
    <property type="evidence" value="ECO:0007669"/>
    <property type="project" value="TreeGrafter"/>
</dbReference>
<keyword evidence="6 9" id="KW-0029">Amino-acid transport</keyword>
<dbReference type="InterPro" id="IPR004685">
    <property type="entry name" value="Brnchd-chn_aa_trnsp_Livcs"/>
</dbReference>
<keyword evidence="7 9" id="KW-1133">Transmembrane helix</keyword>
<organism evidence="10 11">
    <name type="scientific">Eremococcus coleocola ACS-139-V-Col8</name>
    <dbReference type="NCBI Taxonomy" id="908337"/>
    <lineage>
        <taxon>Bacteria</taxon>
        <taxon>Bacillati</taxon>
        <taxon>Bacillota</taxon>
        <taxon>Bacilli</taxon>
        <taxon>Lactobacillales</taxon>
        <taxon>Aerococcaceae</taxon>
        <taxon>Eremococcus</taxon>
    </lineage>
</organism>
<name>E4KMA5_9LACT</name>
<feature type="transmembrane region" description="Helical" evidence="9">
    <location>
        <begin position="116"/>
        <end position="134"/>
    </location>
</feature>